<evidence type="ECO:0000313" key="2">
    <source>
        <dbReference type="EMBL" id="KAH0549734.1"/>
    </source>
</evidence>
<dbReference type="Proteomes" id="UP000826195">
    <property type="component" value="Unassembled WGS sequence"/>
</dbReference>
<evidence type="ECO:0000313" key="3">
    <source>
        <dbReference type="Proteomes" id="UP000826195"/>
    </source>
</evidence>
<reference evidence="2 3" key="1">
    <citation type="journal article" date="2021" name="J. Hered.">
        <title>A chromosome-level genome assembly of the parasitoid wasp, Cotesia glomerata (Hymenoptera: Braconidae).</title>
        <authorList>
            <person name="Pinto B.J."/>
            <person name="Weis J.J."/>
            <person name="Gamble T."/>
            <person name="Ode P.J."/>
            <person name="Paul R."/>
            <person name="Zaspel J.M."/>
        </authorList>
    </citation>
    <scope>NUCLEOTIDE SEQUENCE [LARGE SCALE GENOMIC DNA]</scope>
    <source>
        <strain evidence="2">CgM1</strain>
    </source>
</reference>
<dbReference type="AlphaFoldDB" id="A0AAV7IDB1"/>
<sequence length="311" mass="35757">MEQGENSKTFSNVSGHVEEGKTDEIIDEVNFIGPRVQKKDETERRTDDDKKDDEKDDILDIDFTTNEEIEKMKLGQKVEIIGYVDEVEACHMAGNYLLFKFILNNNNGKRLQVVAWREEAERTEAEISIYKIIYLEKAKTKIINSYTGGNHKNFEISIKDDTIIQGLGTMKKKHIRVISSYDSKVEYPLVNLDQIQGNLLPTIMRTWGFLKTTFSVKSTGTSTRNEATSYNTDGNLKLEIRILNYSANDLCQGNHVEVIGFPEIKDNYLVLTVETINEMRKMSNKIEPLKWLLKGKNSISVPEYNKRQKLN</sequence>
<comment type="caution">
    <text evidence="2">The sequence shown here is derived from an EMBL/GenBank/DDBJ whole genome shotgun (WGS) entry which is preliminary data.</text>
</comment>
<gene>
    <name evidence="2" type="ORF">KQX54_013248</name>
</gene>
<dbReference type="SUPFAM" id="SSF50249">
    <property type="entry name" value="Nucleic acid-binding proteins"/>
    <property type="match status" value="1"/>
</dbReference>
<evidence type="ECO:0000256" key="1">
    <source>
        <dbReference type="SAM" id="MobiDB-lite"/>
    </source>
</evidence>
<organism evidence="2 3">
    <name type="scientific">Cotesia glomerata</name>
    <name type="common">Lepidopteran parasitic wasp</name>
    <name type="synonym">Apanteles glomeratus</name>
    <dbReference type="NCBI Taxonomy" id="32391"/>
    <lineage>
        <taxon>Eukaryota</taxon>
        <taxon>Metazoa</taxon>
        <taxon>Ecdysozoa</taxon>
        <taxon>Arthropoda</taxon>
        <taxon>Hexapoda</taxon>
        <taxon>Insecta</taxon>
        <taxon>Pterygota</taxon>
        <taxon>Neoptera</taxon>
        <taxon>Endopterygota</taxon>
        <taxon>Hymenoptera</taxon>
        <taxon>Apocrita</taxon>
        <taxon>Ichneumonoidea</taxon>
        <taxon>Braconidae</taxon>
        <taxon>Microgastrinae</taxon>
        <taxon>Cotesia</taxon>
    </lineage>
</organism>
<dbReference type="InterPro" id="IPR012340">
    <property type="entry name" value="NA-bd_OB-fold"/>
</dbReference>
<keyword evidence="3" id="KW-1185">Reference proteome</keyword>
<accession>A0AAV7IDB1</accession>
<feature type="region of interest" description="Disordered" evidence="1">
    <location>
        <begin position="1"/>
        <end position="54"/>
    </location>
</feature>
<dbReference type="EMBL" id="JAHXZJ010001864">
    <property type="protein sequence ID" value="KAH0549734.1"/>
    <property type="molecule type" value="Genomic_DNA"/>
</dbReference>
<proteinExistence type="predicted"/>
<name>A0AAV7IDB1_COTGL</name>
<protein>
    <submittedName>
        <fullName evidence="2">Uncharacterized protein</fullName>
    </submittedName>
</protein>
<feature type="compositionally biased region" description="Polar residues" evidence="1">
    <location>
        <begin position="1"/>
        <end position="14"/>
    </location>
</feature>
<feature type="compositionally biased region" description="Basic and acidic residues" evidence="1">
    <location>
        <begin position="37"/>
        <end position="53"/>
    </location>
</feature>
<dbReference type="Gene3D" id="2.40.50.140">
    <property type="entry name" value="Nucleic acid-binding proteins"/>
    <property type="match status" value="1"/>
</dbReference>